<name>A0A9D2HFI1_9BACT</name>
<dbReference type="InterPro" id="IPR035965">
    <property type="entry name" value="PAS-like_dom_sf"/>
</dbReference>
<evidence type="ECO:0000259" key="7">
    <source>
        <dbReference type="PROSITE" id="PS50112"/>
    </source>
</evidence>
<evidence type="ECO:0000256" key="1">
    <source>
        <dbReference type="ARBA" id="ARBA00022741"/>
    </source>
</evidence>
<protein>
    <submittedName>
        <fullName evidence="8">Sigma 54-interacting transcriptional regulator</fullName>
    </submittedName>
</protein>
<dbReference type="Gene3D" id="1.10.8.60">
    <property type="match status" value="1"/>
</dbReference>
<keyword evidence="2" id="KW-0067">ATP-binding</keyword>
<keyword evidence="3" id="KW-0805">Transcription regulation</keyword>
<dbReference type="GO" id="GO:0043565">
    <property type="term" value="F:sequence-specific DNA binding"/>
    <property type="evidence" value="ECO:0007669"/>
    <property type="project" value="InterPro"/>
</dbReference>
<dbReference type="InterPro" id="IPR002078">
    <property type="entry name" value="Sigma_54_int"/>
</dbReference>
<feature type="domain" description="PAS" evidence="7">
    <location>
        <begin position="1"/>
        <end position="80"/>
    </location>
</feature>
<dbReference type="InterPro" id="IPR025662">
    <property type="entry name" value="Sigma_54_int_dom_ATP-bd_1"/>
</dbReference>
<dbReference type="SUPFAM" id="SSF55785">
    <property type="entry name" value="PYP-like sensor domain (PAS domain)"/>
    <property type="match status" value="2"/>
</dbReference>
<evidence type="ECO:0000256" key="3">
    <source>
        <dbReference type="ARBA" id="ARBA00023015"/>
    </source>
</evidence>
<dbReference type="PRINTS" id="PR01590">
    <property type="entry name" value="HTHFIS"/>
</dbReference>
<dbReference type="InterPro" id="IPR000014">
    <property type="entry name" value="PAS"/>
</dbReference>
<dbReference type="CDD" id="cd00130">
    <property type="entry name" value="PAS"/>
    <property type="match status" value="1"/>
</dbReference>
<dbReference type="EMBL" id="DXAN01000032">
    <property type="protein sequence ID" value="HJA09534.1"/>
    <property type="molecule type" value="Genomic_DNA"/>
</dbReference>
<dbReference type="PROSITE" id="PS00688">
    <property type="entry name" value="SIGMA54_INTERACT_3"/>
    <property type="match status" value="1"/>
</dbReference>
<evidence type="ECO:0000313" key="9">
    <source>
        <dbReference type="Proteomes" id="UP000824225"/>
    </source>
</evidence>
<dbReference type="InterPro" id="IPR025944">
    <property type="entry name" value="Sigma_54_int_dom_CS"/>
</dbReference>
<dbReference type="GO" id="GO:0005524">
    <property type="term" value="F:ATP binding"/>
    <property type="evidence" value="ECO:0007669"/>
    <property type="project" value="UniProtKB-KW"/>
</dbReference>
<dbReference type="Gene3D" id="3.30.450.20">
    <property type="entry name" value="PAS domain"/>
    <property type="match status" value="2"/>
</dbReference>
<evidence type="ECO:0000259" key="6">
    <source>
        <dbReference type="PROSITE" id="PS50045"/>
    </source>
</evidence>
<evidence type="ECO:0000313" key="8">
    <source>
        <dbReference type="EMBL" id="HJA09534.1"/>
    </source>
</evidence>
<feature type="coiled-coil region" evidence="5">
    <location>
        <begin position="244"/>
        <end position="278"/>
    </location>
</feature>
<dbReference type="Pfam" id="PF13188">
    <property type="entry name" value="PAS_8"/>
    <property type="match status" value="1"/>
</dbReference>
<reference evidence="8" key="2">
    <citation type="submission" date="2021-04" db="EMBL/GenBank/DDBJ databases">
        <authorList>
            <person name="Gilroy R."/>
        </authorList>
    </citation>
    <scope>NUCLEOTIDE SEQUENCE</scope>
    <source>
        <strain evidence="8">CHK186-16707</strain>
    </source>
</reference>
<dbReference type="PANTHER" id="PTHR32071">
    <property type="entry name" value="TRANSCRIPTIONAL REGULATORY PROTEIN"/>
    <property type="match status" value="1"/>
</dbReference>
<dbReference type="InterPro" id="IPR003593">
    <property type="entry name" value="AAA+_ATPase"/>
</dbReference>
<dbReference type="PROSITE" id="PS50112">
    <property type="entry name" value="PAS"/>
    <property type="match status" value="1"/>
</dbReference>
<dbReference type="InterPro" id="IPR058031">
    <property type="entry name" value="AAA_lid_NorR"/>
</dbReference>
<dbReference type="SMART" id="SM00382">
    <property type="entry name" value="AAA"/>
    <property type="match status" value="1"/>
</dbReference>
<comment type="caution">
    <text evidence="8">The sequence shown here is derived from an EMBL/GenBank/DDBJ whole genome shotgun (WGS) entry which is preliminary data.</text>
</comment>
<evidence type="ECO:0000256" key="4">
    <source>
        <dbReference type="ARBA" id="ARBA00023163"/>
    </source>
</evidence>
<dbReference type="AlphaFoldDB" id="A0A9D2HFI1"/>
<proteinExistence type="predicted"/>
<dbReference type="SUPFAM" id="SSF46689">
    <property type="entry name" value="Homeodomain-like"/>
    <property type="match status" value="1"/>
</dbReference>
<dbReference type="InterPro" id="IPR009057">
    <property type="entry name" value="Homeodomain-like_sf"/>
</dbReference>
<accession>A0A9D2HFI1</accession>
<feature type="domain" description="Sigma-54 factor interaction" evidence="6">
    <location>
        <begin position="279"/>
        <end position="506"/>
    </location>
</feature>
<organism evidence="8 9">
    <name type="scientific">Candidatus Mailhella merdigallinarum</name>
    <dbReference type="NCBI Taxonomy" id="2838658"/>
    <lineage>
        <taxon>Bacteria</taxon>
        <taxon>Pseudomonadati</taxon>
        <taxon>Thermodesulfobacteriota</taxon>
        <taxon>Desulfovibrionia</taxon>
        <taxon>Desulfovibrionales</taxon>
        <taxon>Desulfovibrionaceae</taxon>
        <taxon>Mailhella</taxon>
    </lineage>
</organism>
<evidence type="ECO:0000256" key="5">
    <source>
        <dbReference type="SAM" id="Coils"/>
    </source>
</evidence>
<dbReference type="PROSITE" id="PS00675">
    <property type="entry name" value="SIGMA54_INTERACT_1"/>
    <property type="match status" value="1"/>
</dbReference>
<dbReference type="InterPro" id="IPR002197">
    <property type="entry name" value="HTH_Fis"/>
</dbReference>
<dbReference type="Pfam" id="PF02954">
    <property type="entry name" value="HTH_8"/>
    <property type="match status" value="1"/>
</dbReference>
<dbReference type="NCBIfam" id="TIGR00229">
    <property type="entry name" value="sensory_box"/>
    <property type="match status" value="1"/>
</dbReference>
<dbReference type="FunFam" id="3.40.50.300:FF:000006">
    <property type="entry name" value="DNA-binding transcriptional regulator NtrC"/>
    <property type="match status" value="1"/>
</dbReference>
<dbReference type="Gene3D" id="1.10.10.60">
    <property type="entry name" value="Homeodomain-like"/>
    <property type="match status" value="1"/>
</dbReference>
<keyword evidence="1" id="KW-0547">Nucleotide-binding</keyword>
<dbReference type="PROSITE" id="PS50045">
    <property type="entry name" value="SIGMA54_INTERACT_4"/>
    <property type="match status" value="1"/>
</dbReference>
<dbReference type="SUPFAM" id="SSF52540">
    <property type="entry name" value="P-loop containing nucleoside triphosphate hydrolases"/>
    <property type="match status" value="1"/>
</dbReference>
<dbReference type="Gene3D" id="3.40.50.300">
    <property type="entry name" value="P-loop containing nucleotide triphosphate hydrolases"/>
    <property type="match status" value="1"/>
</dbReference>
<dbReference type="SMART" id="SM00091">
    <property type="entry name" value="PAS"/>
    <property type="match status" value="2"/>
</dbReference>
<evidence type="ECO:0000256" key="2">
    <source>
        <dbReference type="ARBA" id="ARBA00022840"/>
    </source>
</evidence>
<dbReference type="Pfam" id="PF00158">
    <property type="entry name" value="Sigma54_activat"/>
    <property type="match status" value="1"/>
</dbReference>
<dbReference type="InterPro" id="IPR027417">
    <property type="entry name" value="P-loop_NTPase"/>
</dbReference>
<dbReference type="CDD" id="cd00009">
    <property type="entry name" value="AAA"/>
    <property type="match status" value="1"/>
</dbReference>
<sequence length="600" mass="67302">MQDLTLPTALPLFTLDQKGVVNFWNTACELQTGLAESEVLHTRRHWRAFYFSPRPLLADMLLHGDEASLEKAYRATLTRHEGGAVSCILRIERPLKGETTLWTQAGLLYGAQGETTGAYQMFQVVSLAQFTIASPIVQTLIDKFPLPVALVLQSRIQATNQAYAAMTGYESPEAMIGLPVGAFIDEADQARFQELNANNHAGLKPNAVYRWRYRVHGQVRHVEGYPVVFPWGNQTALISTMVDVTDAVLKEQELEDERARLEKENAQLLEKISRQDAVFFGESPAMRKTMSLAVQMGKTDTNLVILGETGTGKSLLARVIHDVSPRRDHPFVMVNCAAIPEQLLESEFFGYAKGAFTGATGDRQGFLGAAHRGTLFLDEVAELNPAMQAKLLHAVENKRYTPVGGTRSLAGDVRLICATNRDLIQMVREGTLREDFFYRIFVVDIPVPPLRERKEDLPKLIEFFFAKFSPLDAKVRIPEELVRLFLAYDWPGNVRELQNVILRYLATGQVQFIAPTERMAESSFAPSLFTERETDPERNTKTEAAFSPLKKMLEQAERAYILQALAHCNGNKAHTARLLGVKLRTFHSRCARLGIRRPLS</sequence>
<dbReference type="Proteomes" id="UP000824225">
    <property type="component" value="Unassembled WGS sequence"/>
</dbReference>
<keyword evidence="4" id="KW-0804">Transcription</keyword>
<dbReference type="Pfam" id="PF25601">
    <property type="entry name" value="AAA_lid_14"/>
    <property type="match status" value="1"/>
</dbReference>
<dbReference type="GO" id="GO:0006355">
    <property type="term" value="P:regulation of DNA-templated transcription"/>
    <property type="evidence" value="ECO:0007669"/>
    <property type="project" value="InterPro"/>
</dbReference>
<keyword evidence="5" id="KW-0175">Coiled coil</keyword>
<gene>
    <name evidence="8" type="ORF">H9962_10175</name>
</gene>
<reference evidence="8" key="1">
    <citation type="journal article" date="2021" name="PeerJ">
        <title>Extensive microbial diversity within the chicken gut microbiome revealed by metagenomics and culture.</title>
        <authorList>
            <person name="Gilroy R."/>
            <person name="Ravi A."/>
            <person name="Getino M."/>
            <person name="Pursley I."/>
            <person name="Horton D.L."/>
            <person name="Alikhan N.F."/>
            <person name="Baker D."/>
            <person name="Gharbi K."/>
            <person name="Hall N."/>
            <person name="Watson M."/>
            <person name="Adriaenssens E.M."/>
            <person name="Foster-Nyarko E."/>
            <person name="Jarju S."/>
            <person name="Secka A."/>
            <person name="Antonio M."/>
            <person name="Oren A."/>
            <person name="Chaudhuri R.R."/>
            <person name="La Ragione R."/>
            <person name="Hildebrand F."/>
            <person name="Pallen M.J."/>
        </authorList>
    </citation>
    <scope>NUCLEOTIDE SEQUENCE</scope>
    <source>
        <strain evidence="8">CHK186-16707</strain>
    </source>
</reference>